<protein>
    <submittedName>
        <fullName evidence="1 3">Uncharacterized protein</fullName>
    </submittedName>
</protein>
<sequence length="108" mass="12783">MDQLDFRKVHKAVWNHFIIAKLERQINKIYEALEICVTTIAEMNLTTKRMLFDLMGFVVNILRNALYIGAWIRDSLRIRGLTLANDCFQRQLQEGMESPIQHKSNYRI</sequence>
<dbReference type="WBParaSite" id="BPAG_0000273401-mRNA-1">
    <property type="protein sequence ID" value="BPAG_0000273401-mRNA-1"/>
    <property type="gene ID" value="BPAG_0000273401"/>
</dbReference>
<reference evidence="3" key="1">
    <citation type="submission" date="2017-02" db="UniProtKB">
        <authorList>
            <consortium name="WormBaseParasite"/>
        </authorList>
    </citation>
    <scope>IDENTIFICATION</scope>
</reference>
<evidence type="ECO:0000313" key="1">
    <source>
        <dbReference type="EMBL" id="VDN83890.1"/>
    </source>
</evidence>
<reference evidence="1 2" key="2">
    <citation type="submission" date="2018-11" db="EMBL/GenBank/DDBJ databases">
        <authorList>
            <consortium name="Pathogen Informatics"/>
        </authorList>
    </citation>
    <scope>NUCLEOTIDE SEQUENCE [LARGE SCALE GENOMIC DNA]</scope>
</reference>
<dbReference type="Proteomes" id="UP000278627">
    <property type="component" value="Unassembled WGS sequence"/>
</dbReference>
<proteinExistence type="predicted"/>
<evidence type="ECO:0000313" key="2">
    <source>
        <dbReference type="Proteomes" id="UP000278627"/>
    </source>
</evidence>
<organism evidence="3">
    <name type="scientific">Brugia pahangi</name>
    <name type="common">Filarial nematode worm</name>
    <dbReference type="NCBI Taxonomy" id="6280"/>
    <lineage>
        <taxon>Eukaryota</taxon>
        <taxon>Metazoa</taxon>
        <taxon>Ecdysozoa</taxon>
        <taxon>Nematoda</taxon>
        <taxon>Chromadorea</taxon>
        <taxon>Rhabditida</taxon>
        <taxon>Spirurina</taxon>
        <taxon>Spiruromorpha</taxon>
        <taxon>Filarioidea</taxon>
        <taxon>Onchocercidae</taxon>
        <taxon>Brugia</taxon>
    </lineage>
</organism>
<gene>
    <name evidence="1" type="ORF">BPAG_LOCUS2704</name>
</gene>
<name>A0A0N4T3F4_BRUPA</name>
<dbReference type="AlphaFoldDB" id="A0A0N4T3F4"/>
<keyword evidence="2" id="KW-1185">Reference proteome</keyword>
<accession>A0A0N4T3F4</accession>
<evidence type="ECO:0000313" key="3">
    <source>
        <dbReference type="WBParaSite" id="BPAG_0000273401-mRNA-1"/>
    </source>
</evidence>
<dbReference type="EMBL" id="UZAD01000473">
    <property type="protein sequence ID" value="VDN83890.1"/>
    <property type="molecule type" value="Genomic_DNA"/>
</dbReference>